<dbReference type="Gene3D" id="1.10.357.10">
    <property type="entry name" value="Tetracycline Repressor, domain 2"/>
    <property type="match status" value="1"/>
</dbReference>
<dbReference type="InterPro" id="IPR036271">
    <property type="entry name" value="Tet_transcr_reg_TetR-rel_C_sf"/>
</dbReference>
<dbReference type="InterPro" id="IPR023772">
    <property type="entry name" value="DNA-bd_HTH_TetR-type_CS"/>
</dbReference>
<evidence type="ECO:0000313" key="4">
    <source>
        <dbReference type="EMBL" id="MFB5680080.1"/>
    </source>
</evidence>
<dbReference type="Pfam" id="PF00440">
    <property type="entry name" value="TetR_N"/>
    <property type="match status" value="1"/>
</dbReference>
<evidence type="ECO:0000256" key="2">
    <source>
        <dbReference type="PROSITE-ProRule" id="PRU00335"/>
    </source>
</evidence>
<proteinExistence type="predicted"/>
<gene>
    <name evidence="4" type="ORF">ACE3NQ_03975</name>
</gene>
<dbReference type="PROSITE" id="PS01081">
    <property type="entry name" value="HTH_TETR_1"/>
    <property type="match status" value="1"/>
</dbReference>
<dbReference type="PANTHER" id="PTHR43479:SF11">
    <property type="entry name" value="ACREF_ENVCD OPERON REPRESSOR-RELATED"/>
    <property type="match status" value="1"/>
</dbReference>
<name>A0ABV5B3H8_9BACL</name>
<evidence type="ECO:0000313" key="5">
    <source>
        <dbReference type="Proteomes" id="UP001580407"/>
    </source>
</evidence>
<accession>A0ABV5B3H8</accession>
<dbReference type="InterPro" id="IPR009057">
    <property type="entry name" value="Homeodomain-like_sf"/>
</dbReference>
<evidence type="ECO:0000259" key="3">
    <source>
        <dbReference type="PROSITE" id="PS50977"/>
    </source>
</evidence>
<dbReference type="PANTHER" id="PTHR43479">
    <property type="entry name" value="ACREF/ENVCD OPERON REPRESSOR-RELATED"/>
    <property type="match status" value="1"/>
</dbReference>
<reference evidence="4 5" key="1">
    <citation type="submission" date="2024-09" db="EMBL/GenBank/DDBJ databases">
        <authorList>
            <person name="Ruan L."/>
        </authorList>
    </citation>
    <scope>NUCLEOTIDE SEQUENCE [LARGE SCALE GENOMIC DNA]</scope>
    <source>
        <strain evidence="4 5">D33</strain>
    </source>
</reference>
<feature type="domain" description="HTH tetR-type" evidence="3">
    <location>
        <begin position="10"/>
        <end position="70"/>
    </location>
</feature>
<dbReference type="Proteomes" id="UP001580407">
    <property type="component" value="Unassembled WGS sequence"/>
</dbReference>
<organism evidence="4 5">
    <name type="scientific">Paenibacillus terreus</name>
    <dbReference type="NCBI Taxonomy" id="1387834"/>
    <lineage>
        <taxon>Bacteria</taxon>
        <taxon>Bacillati</taxon>
        <taxon>Bacillota</taxon>
        <taxon>Bacilli</taxon>
        <taxon>Bacillales</taxon>
        <taxon>Paenibacillaceae</taxon>
        <taxon>Paenibacillus</taxon>
    </lineage>
</organism>
<dbReference type="EMBL" id="JBHILM010000003">
    <property type="protein sequence ID" value="MFB5680080.1"/>
    <property type="molecule type" value="Genomic_DNA"/>
</dbReference>
<sequence length="201" mass="22664">MEGKQSFIAEARREQIIKAAIEVLGEVGYVHASLSQIAKKAKISTALISYHFTGKEDLMNNTLVYLTELEWSYISDKVGLKPTPSEKLAAFIEVSLDYQAAHRLNNLALIEIVFNARTPDHVPYYKLEDDVEEDLTSNLLQEILLHGQEAKEFGDFNPQVASTVIKGAISESILSSHKKMDSMKYNQELAEMIMKMVRREG</sequence>
<dbReference type="PROSITE" id="PS50977">
    <property type="entry name" value="HTH_TETR_2"/>
    <property type="match status" value="1"/>
</dbReference>
<dbReference type="PRINTS" id="PR00455">
    <property type="entry name" value="HTHTETR"/>
</dbReference>
<dbReference type="InterPro" id="IPR050624">
    <property type="entry name" value="HTH-type_Tx_Regulator"/>
</dbReference>
<protein>
    <submittedName>
        <fullName evidence="4">TetR family transcriptional regulator</fullName>
    </submittedName>
</protein>
<comment type="caution">
    <text evidence="4">The sequence shown here is derived from an EMBL/GenBank/DDBJ whole genome shotgun (WGS) entry which is preliminary data.</text>
</comment>
<dbReference type="SUPFAM" id="SSF46689">
    <property type="entry name" value="Homeodomain-like"/>
    <property type="match status" value="1"/>
</dbReference>
<dbReference type="SUPFAM" id="SSF48498">
    <property type="entry name" value="Tetracyclin repressor-like, C-terminal domain"/>
    <property type="match status" value="1"/>
</dbReference>
<keyword evidence="5" id="KW-1185">Reference proteome</keyword>
<dbReference type="InterPro" id="IPR001647">
    <property type="entry name" value="HTH_TetR"/>
</dbReference>
<keyword evidence="1 2" id="KW-0238">DNA-binding</keyword>
<dbReference type="RefSeq" id="WP_375523905.1">
    <property type="nucleotide sequence ID" value="NZ_JBHILM010000003.1"/>
</dbReference>
<feature type="DNA-binding region" description="H-T-H motif" evidence="2">
    <location>
        <begin position="33"/>
        <end position="52"/>
    </location>
</feature>
<evidence type="ECO:0000256" key="1">
    <source>
        <dbReference type="ARBA" id="ARBA00023125"/>
    </source>
</evidence>